<feature type="chain" id="PRO_5040195751" evidence="2">
    <location>
        <begin position="22"/>
        <end position="210"/>
    </location>
</feature>
<reference evidence="3" key="1">
    <citation type="submission" date="2022-07" db="EMBL/GenBank/DDBJ databases">
        <authorList>
            <person name="Macas J."/>
            <person name="Novak P."/>
            <person name="Neumann P."/>
        </authorList>
    </citation>
    <scope>NUCLEOTIDE SEQUENCE</scope>
</reference>
<organism evidence="3 4">
    <name type="scientific">Cuscuta europaea</name>
    <name type="common">European dodder</name>
    <dbReference type="NCBI Taxonomy" id="41803"/>
    <lineage>
        <taxon>Eukaryota</taxon>
        <taxon>Viridiplantae</taxon>
        <taxon>Streptophyta</taxon>
        <taxon>Embryophyta</taxon>
        <taxon>Tracheophyta</taxon>
        <taxon>Spermatophyta</taxon>
        <taxon>Magnoliopsida</taxon>
        <taxon>eudicotyledons</taxon>
        <taxon>Gunneridae</taxon>
        <taxon>Pentapetalae</taxon>
        <taxon>asterids</taxon>
        <taxon>lamiids</taxon>
        <taxon>Solanales</taxon>
        <taxon>Convolvulaceae</taxon>
        <taxon>Cuscuteae</taxon>
        <taxon>Cuscuta</taxon>
        <taxon>Cuscuta subgen. Cuscuta</taxon>
    </lineage>
</organism>
<feature type="coiled-coil region" evidence="1">
    <location>
        <begin position="126"/>
        <end position="153"/>
    </location>
</feature>
<dbReference type="Proteomes" id="UP001152484">
    <property type="component" value="Unassembled WGS sequence"/>
</dbReference>
<name>A0A9P1EH60_CUSEU</name>
<dbReference type="AlphaFoldDB" id="A0A9P1EH60"/>
<evidence type="ECO:0000256" key="1">
    <source>
        <dbReference type="SAM" id="Coils"/>
    </source>
</evidence>
<dbReference type="EMBL" id="CAMAPE010000048">
    <property type="protein sequence ID" value="CAH9106226.1"/>
    <property type="molecule type" value="Genomic_DNA"/>
</dbReference>
<evidence type="ECO:0000313" key="3">
    <source>
        <dbReference type="EMBL" id="CAH9106226.1"/>
    </source>
</evidence>
<keyword evidence="1" id="KW-0175">Coiled coil</keyword>
<evidence type="ECO:0000256" key="2">
    <source>
        <dbReference type="SAM" id="SignalP"/>
    </source>
</evidence>
<keyword evidence="4" id="KW-1185">Reference proteome</keyword>
<gene>
    <name evidence="3" type="ORF">CEURO_LOCUS17259</name>
</gene>
<accession>A0A9P1EH60</accession>
<evidence type="ECO:0000313" key="4">
    <source>
        <dbReference type="Proteomes" id="UP001152484"/>
    </source>
</evidence>
<protein>
    <submittedName>
        <fullName evidence="3">Uncharacterized protein</fullName>
    </submittedName>
</protein>
<dbReference type="InterPro" id="IPR004252">
    <property type="entry name" value="Probable_transposase_24"/>
</dbReference>
<dbReference type="Pfam" id="PF03004">
    <property type="entry name" value="Transposase_24"/>
    <property type="match status" value="1"/>
</dbReference>
<keyword evidence="2" id="KW-0732">Signal</keyword>
<sequence>MQTLKLVGALLTLKLSEVVRAERLEEKLGKTPDAEEILHDGYTSKKTGQLSGPRVQEIAGKLKVAKEAVLATQGDNAKMDKTALYIKTVKPNRGRIMGLGSLAPELLRTGSLKSTHCASTQSDPANESIKEELKALRKELKELREHAAMQANKEGPWMNLFLYHGYGQSTSGVTPHPDVLEIQIKFQSLCIEFPYYRTIVERVMFYAMHD</sequence>
<comment type="caution">
    <text evidence="3">The sequence shown here is derived from an EMBL/GenBank/DDBJ whole genome shotgun (WGS) entry which is preliminary data.</text>
</comment>
<proteinExistence type="predicted"/>
<feature type="signal peptide" evidence="2">
    <location>
        <begin position="1"/>
        <end position="21"/>
    </location>
</feature>